<dbReference type="OrthoDB" id="4151186at2"/>
<dbReference type="GeneID" id="66837410"/>
<reference evidence="1 2" key="1">
    <citation type="journal article" date="2014" name="Genome Announc.">
        <title>Draft Genome Sequence of Propane- and Butane-Oxidizing Actinobacterium Rhodococcus ruber IEGM 231.</title>
        <authorList>
            <person name="Ivshina I.B."/>
            <person name="Kuyukina M.S."/>
            <person name="Krivoruchko A.V."/>
            <person name="Barbe V."/>
            <person name="Fischer C."/>
        </authorList>
    </citation>
    <scope>NUCLEOTIDE SEQUENCE [LARGE SCALE GENOMIC DNA]</scope>
</reference>
<dbReference type="EMBL" id="CCSD01000043">
    <property type="protein sequence ID" value="CDZ87565.1"/>
    <property type="molecule type" value="Genomic_DNA"/>
</dbReference>
<organism evidence="1 2">
    <name type="scientific">Rhodococcus ruber</name>
    <dbReference type="NCBI Taxonomy" id="1830"/>
    <lineage>
        <taxon>Bacteria</taxon>
        <taxon>Bacillati</taxon>
        <taxon>Actinomycetota</taxon>
        <taxon>Actinomycetes</taxon>
        <taxon>Mycobacteriales</taxon>
        <taxon>Nocardiaceae</taxon>
        <taxon>Rhodococcus</taxon>
    </lineage>
</organism>
<accession>A0A098BH46</accession>
<dbReference type="InterPro" id="IPR043504">
    <property type="entry name" value="Peptidase_S1_PA_chymotrypsin"/>
</dbReference>
<proteinExistence type="predicted"/>
<evidence type="ECO:0000313" key="1">
    <source>
        <dbReference type="EMBL" id="CDZ87565.1"/>
    </source>
</evidence>
<dbReference type="eggNOG" id="COG0265">
    <property type="taxonomic scope" value="Bacteria"/>
</dbReference>
<name>A0A098BH46_9NOCA</name>
<sequence length="442" mass="45183">MRYSSASRAAARTTVRRVVVAAASALLLAGPLAATAHAAPADQLPVDQLPAELVEAISRDLKISADEYLERSERAQELADYARTFRAERPDDFAGAWLGTDGKPVVAVTNPDAARQAENDGYHVTVAPVSADGLERSLAELNRWVAALPRELASQVNSTSIDVFNNRLIVDIANSPAGRALNLPTLIANVQVMLTPGQPPNEPGPLGGDTYITADGDVRSTPLDRIGVCSFGFNAVDADGSAVNITAGHCDAVAREDGGSTVYLPNRENIDESVKIGAFTRSTVGEGSTLDYGIIGLDQAGVDVGLNRPVIRGGNGSTLTVTGTAAPVAGAPVCKSGQSSYFTCGIVAADRIETQLVRADGTSTTIRGFATTACTLSGDSGGAIVTGTLALGVISGSNSSGAPDCVEANLVLAPQGGTSSLGIAIQDIEAETGARVRTGAAA</sequence>
<dbReference type="Proteomes" id="UP000042997">
    <property type="component" value="Unassembled WGS sequence"/>
</dbReference>
<dbReference type="Gene3D" id="3.30.300.50">
    <property type="match status" value="1"/>
</dbReference>
<dbReference type="AlphaFoldDB" id="A0A098BH46"/>
<evidence type="ECO:0000313" key="2">
    <source>
        <dbReference type="Proteomes" id="UP000042997"/>
    </source>
</evidence>
<dbReference type="InterPro" id="IPR035070">
    <property type="entry name" value="Streptogrisin_prodomain"/>
</dbReference>
<dbReference type="Gene3D" id="2.40.10.10">
    <property type="entry name" value="Trypsin-like serine proteases"/>
    <property type="match status" value="2"/>
</dbReference>
<dbReference type="RefSeq" id="WP_040270590.1">
    <property type="nucleotide sequence ID" value="NZ_CP029146.1"/>
</dbReference>
<dbReference type="InterPro" id="IPR009003">
    <property type="entry name" value="Peptidase_S1_PA"/>
</dbReference>
<dbReference type="CDD" id="cd21112">
    <property type="entry name" value="alphaLP-like"/>
    <property type="match status" value="1"/>
</dbReference>
<protein>
    <submittedName>
        <fullName evidence="1">S1 family peptidase</fullName>
    </submittedName>
</protein>
<dbReference type="SUPFAM" id="SSF50494">
    <property type="entry name" value="Trypsin-like serine proteases"/>
    <property type="match status" value="1"/>
</dbReference>
<gene>
    <name evidence="1" type="ORF">RHRU231_330022</name>
</gene>